<protein>
    <submittedName>
        <fullName evidence="6">Sugar ABC transporter substrate-binding protein</fullName>
    </submittedName>
</protein>
<comment type="similarity">
    <text evidence="2">Belongs to the bacterial solute-binding protein 2 family.</text>
</comment>
<reference evidence="6" key="1">
    <citation type="submission" date="2021-04" db="EMBL/GenBank/DDBJ databases">
        <title>Sinoanaerobacter chloroacetimidivorans sp. nov., an obligate anaerobic bacterium isolated from anaerobic sludge.</title>
        <authorList>
            <person name="Bao Y."/>
        </authorList>
    </citation>
    <scope>NUCLEOTIDE SEQUENCE</scope>
    <source>
        <strain evidence="6">BAD-6</strain>
    </source>
</reference>
<evidence type="ECO:0000256" key="4">
    <source>
        <dbReference type="SAM" id="SignalP"/>
    </source>
</evidence>
<feature type="signal peptide" evidence="4">
    <location>
        <begin position="1"/>
        <end position="21"/>
    </location>
</feature>
<dbReference type="GO" id="GO:0030246">
    <property type="term" value="F:carbohydrate binding"/>
    <property type="evidence" value="ECO:0007669"/>
    <property type="project" value="UniProtKB-ARBA"/>
</dbReference>
<accession>A0A8J7W400</accession>
<gene>
    <name evidence="6" type="ORF">KCX82_18850</name>
</gene>
<keyword evidence="7" id="KW-1185">Reference proteome</keyword>
<comment type="caution">
    <text evidence="6">The sequence shown here is derived from an EMBL/GenBank/DDBJ whole genome shotgun (WGS) entry which is preliminary data.</text>
</comment>
<dbReference type="CDD" id="cd06301">
    <property type="entry name" value="PBP1_rhizopine_binding-like"/>
    <property type="match status" value="1"/>
</dbReference>
<evidence type="ECO:0000259" key="5">
    <source>
        <dbReference type="Pfam" id="PF13407"/>
    </source>
</evidence>
<dbReference type="RefSeq" id="WP_227020073.1">
    <property type="nucleotide sequence ID" value="NZ_JAGSND010000018.1"/>
</dbReference>
<sequence length="318" mass="33922">MKRFLVILLAVVLILGTAACGGNGGSSESEGTEDQITIGYACKNLNDTFQTYLVDAANEYAEENNIKLDIADAQNDVVRQHDQVNTFITQGVDALIVLPIDTSAAEPMTIAAKEAGIPLVYLNTNPYPDGNFPEGTYYVGSIEKEAGEMQAEFIGKLLNGQGNVCILQGSLTHEGAVMRSEGVVDKLKELYPDVKVLAKQPAEWQKDQGMSVTENWITAYGDIDAVFANNDEMALGAINALQEAGMTETHVIGIDGTKGALDAIKAGTLAGSVFQDAAGQAEGAMEIAAKAAKGEEISEQIKWIPFILITPENVDDFI</sequence>
<dbReference type="SUPFAM" id="SSF53822">
    <property type="entry name" value="Periplasmic binding protein-like I"/>
    <property type="match status" value="1"/>
</dbReference>
<evidence type="ECO:0000256" key="1">
    <source>
        <dbReference type="ARBA" id="ARBA00004196"/>
    </source>
</evidence>
<dbReference type="PANTHER" id="PTHR46847">
    <property type="entry name" value="D-ALLOSE-BINDING PERIPLASMIC PROTEIN-RELATED"/>
    <property type="match status" value="1"/>
</dbReference>
<feature type="chain" id="PRO_5038735030" evidence="4">
    <location>
        <begin position="22"/>
        <end position="318"/>
    </location>
</feature>
<comment type="subcellular location">
    <subcellularLocation>
        <location evidence="1">Cell envelope</location>
    </subcellularLocation>
</comment>
<evidence type="ECO:0000256" key="3">
    <source>
        <dbReference type="ARBA" id="ARBA00022729"/>
    </source>
</evidence>
<keyword evidence="3 4" id="KW-0732">Signal</keyword>
<dbReference type="GO" id="GO:0030313">
    <property type="term" value="C:cell envelope"/>
    <property type="evidence" value="ECO:0007669"/>
    <property type="project" value="UniProtKB-SubCell"/>
</dbReference>
<dbReference type="PANTHER" id="PTHR46847:SF1">
    <property type="entry name" value="D-ALLOSE-BINDING PERIPLASMIC PROTEIN-RELATED"/>
    <property type="match status" value="1"/>
</dbReference>
<dbReference type="PROSITE" id="PS51257">
    <property type="entry name" value="PROKAR_LIPOPROTEIN"/>
    <property type="match status" value="1"/>
</dbReference>
<proteinExistence type="inferred from homology"/>
<dbReference type="Gene3D" id="3.40.50.2300">
    <property type="match status" value="2"/>
</dbReference>
<evidence type="ECO:0000313" key="7">
    <source>
        <dbReference type="Proteomes" id="UP000675664"/>
    </source>
</evidence>
<reference evidence="6" key="2">
    <citation type="submission" date="2021-04" db="EMBL/GenBank/DDBJ databases">
        <authorList>
            <person name="Liu J."/>
        </authorList>
    </citation>
    <scope>NUCLEOTIDE SEQUENCE</scope>
    <source>
        <strain evidence="6">BAD-6</strain>
    </source>
</reference>
<dbReference type="Proteomes" id="UP000675664">
    <property type="component" value="Unassembled WGS sequence"/>
</dbReference>
<dbReference type="AlphaFoldDB" id="A0A8J7W400"/>
<evidence type="ECO:0000313" key="6">
    <source>
        <dbReference type="EMBL" id="MBR0599946.1"/>
    </source>
</evidence>
<dbReference type="EMBL" id="JAGSND010000018">
    <property type="protein sequence ID" value="MBR0599946.1"/>
    <property type="molecule type" value="Genomic_DNA"/>
</dbReference>
<evidence type="ECO:0000256" key="2">
    <source>
        <dbReference type="ARBA" id="ARBA00007639"/>
    </source>
</evidence>
<dbReference type="Pfam" id="PF13407">
    <property type="entry name" value="Peripla_BP_4"/>
    <property type="match status" value="1"/>
</dbReference>
<organism evidence="6 7">
    <name type="scientific">Sinanaerobacter chloroacetimidivorans</name>
    <dbReference type="NCBI Taxonomy" id="2818044"/>
    <lineage>
        <taxon>Bacteria</taxon>
        <taxon>Bacillati</taxon>
        <taxon>Bacillota</taxon>
        <taxon>Clostridia</taxon>
        <taxon>Peptostreptococcales</taxon>
        <taxon>Anaerovoracaceae</taxon>
        <taxon>Sinanaerobacter</taxon>
    </lineage>
</organism>
<feature type="domain" description="Periplasmic binding protein" evidence="5">
    <location>
        <begin position="38"/>
        <end position="296"/>
    </location>
</feature>
<dbReference type="InterPro" id="IPR025997">
    <property type="entry name" value="SBP_2_dom"/>
</dbReference>
<name>A0A8J7W400_9FIRM</name>
<dbReference type="InterPro" id="IPR028082">
    <property type="entry name" value="Peripla_BP_I"/>
</dbReference>